<dbReference type="InterPro" id="IPR015424">
    <property type="entry name" value="PyrdxlP-dep_Trfase"/>
</dbReference>
<dbReference type="EMBL" id="FNOM01000003">
    <property type="protein sequence ID" value="SDW68987.1"/>
    <property type="molecule type" value="Genomic_DNA"/>
</dbReference>
<dbReference type="GO" id="GO:0042802">
    <property type="term" value="F:identical protein binding"/>
    <property type="evidence" value="ECO:0007669"/>
    <property type="project" value="TreeGrafter"/>
</dbReference>
<keyword evidence="4 8" id="KW-0032">Aminotransferase</keyword>
<proteinExistence type="inferred from homology"/>
<dbReference type="Pfam" id="PF00155">
    <property type="entry name" value="Aminotran_1_2"/>
    <property type="match status" value="1"/>
</dbReference>
<dbReference type="InterPro" id="IPR000796">
    <property type="entry name" value="Asp_trans"/>
</dbReference>
<keyword evidence="5 8" id="KW-0808">Transferase</keyword>
<accession>A0A1H2VL18</accession>
<gene>
    <name evidence="8" type="ORF">SAMN04488238_103105</name>
</gene>
<dbReference type="GO" id="GO:0033585">
    <property type="term" value="P:L-phenylalanine biosynthetic process from chorismate via phenylpyruvate"/>
    <property type="evidence" value="ECO:0007669"/>
    <property type="project" value="TreeGrafter"/>
</dbReference>
<evidence type="ECO:0000259" key="7">
    <source>
        <dbReference type="Pfam" id="PF00155"/>
    </source>
</evidence>
<dbReference type="PRINTS" id="PR00799">
    <property type="entry name" value="TRANSAMINASE"/>
</dbReference>
<protein>
    <submittedName>
        <fullName evidence="8">Aminotransferase class I and II</fullName>
    </submittedName>
</protein>
<dbReference type="SUPFAM" id="SSF53383">
    <property type="entry name" value="PLP-dependent transferases"/>
    <property type="match status" value="1"/>
</dbReference>
<dbReference type="GO" id="GO:0004069">
    <property type="term" value="F:L-aspartate:2-oxoglutarate aminotransferase activity"/>
    <property type="evidence" value="ECO:0007669"/>
    <property type="project" value="TreeGrafter"/>
</dbReference>
<evidence type="ECO:0000313" key="8">
    <source>
        <dbReference type="EMBL" id="SDW68987.1"/>
    </source>
</evidence>
<keyword evidence="9" id="KW-1185">Reference proteome</keyword>
<evidence type="ECO:0000256" key="1">
    <source>
        <dbReference type="ARBA" id="ARBA00001933"/>
    </source>
</evidence>
<name>A0A1H2VL18_9RHOB</name>
<dbReference type="GO" id="GO:0030170">
    <property type="term" value="F:pyridoxal phosphate binding"/>
    <property type="evidence" value="ECO:0007669"/>
    <property type="project" value="InterPro"/>
</dbReference>
<evidence type="ECO:0000256" key="2">
    <source>
        <dbReference type="ARBA" id="ARBA00007441"/>
    </source>
</evidence>
<dbReference type="InterPro" id="IPR015421">
    <property type="entry name" value="PyrdxlP-dep_Trfase_major"/>
</dbReference>
<evidence type="ECO:0000256" key="6">
    <source>
        <dbReference type="ARBA" id="ARBA00022898"/>
    </source>
</evidence>
<dbReference type="InterPro" id="IPR015422">
    <property type="entry name" value="PyrdxlP-dep_Trfase_small"/>
</dbReference>
<evidence type="ECO:0000256" key="5">
    <source>
        <dbReference type="ARBA" id="ARBA00022679"/>
    </source>
</evidence>
<keyword evidence="6" id="KW-0663">Pyridoxal phosphate</keyword>
<comment type="similarity">
    <text evidence="2">Belongs to the class-I pyridoxal-phosphate-dependent aminotransferase family.</text>
</comment>
<dbReference type="GO" id="GO:0004838">
    <property type="term" value="F:L-tyrosine-2-oxoglutarate transaminase activity"/>
    <property type="evidence" value="ECO:0007669"/>
    <property type="project" value="TreeGrafter"/>
</dbReference>
<dbReference type="Gene3D" id="3.90.1150.10">
    <property type="entry name" value="Aspartate Aminotransferase, domain 1"/>
    <property type="match status" value="1"/>
</dbReference>
<evidence type="ECO:0000256" key="3">
    <source>
        <dbReference type="ARBA" id="ARBA00011738"/>
    </source>
</evidence>
<reference evidence="8 9" key="1">
    <citation type="submission" date="2016-10" db="EMBL/GenBank/DDBJ databases">
        <authorList>
            <person name="de Groot N.N."/>
        </authorList>
    </citation>
    <scope>NUCLEOTIDE SEQUENCE [LARGE SCALE GENOMIC DNA]</scope>
    <source>
        <strain evidence="8 9">CGMCC 1.8894</strain>
    </source>
</reference>
<dbReference type="AlphaFoldDB" id="A0A1H2VL18"/>
<dbReference type="GO" id="GO:0005829">
    <property type="term" value="C:cytosol"/>
    <property type="evidence" value="ECO:0007669"/>
    <property type="project" value="TreeGrafter"/>
</dbReference>
<sequence>MFEALPPAQPDAIIKLMQQFRDDPREGKVDLGVGVYRDARGQTPVMRAVKAAEGRLLAHQDTKAYVALAGDAGFHAAMAQLVLGQDVAMDSLACAATPGGTGALRQALELVRMARGDATIWVSDPTWPNHTGLIAAAGLRAARYRYHDTAGGGVDFDGMMADLAQVGAGDVVLLHGCCHNPTGADLSAAQWAAVADHLVARGALPLVDMAYQGFGTGLKADSAGLRHLVAHLPEVLVGPCPAPRPLASIANVWGWSWPMVRPPSVTGRPLRWPG</sequence>
<comment type="cofactor">
    <cofactor evidence="1">
        <name>pyridoxal 5'-phosphate</name>
        <dbReference type="ChEBI" id="CHEBI:597326"/>
    </cofactor>
</comment>
<dbReference type="Gene3D" id="3.40.640.10">
    <property type="entry name" value="Type I PLP-dependent aspartate aminotransferase-like (Major domain)"/>
    <property type="match status" value="1"/>
</dbReference>
<organism evidence="8 9">
    <name type="scientific">Roseicitreum antarcticum</name>
    <dbReference type="NCBI Taxonomy" id="564137"/>
    <lineage>
        <taxon>Bacteria</taxon>
        <taxon>Pseudomonadati</taxon>
        <taxon>Pseudomonadota</taxon>
        <taxon>Alphaproteobacteria</taxon>
        <taxon>Rhodobacterales</taxon>
        <taxon>Paracoccaceae</taxon>
        <taxon>Roseicitreum</taxon>
    </lineage>
</organism>
<evidence type="ECO:0000313" key="9">
    <source>
        <dbReference type="Proteomes" id="UP000198539"/>
    </source>
</evidence>
<dbReference type="Proteomes" id="UP000198539">
    <property type="component" value="Unassembled WGS sequence"/>
</dbReference>
<dbReference type="PANTHER" id="PTHR11879:SF22">
    <property type="entry name" value="ASPARTATE AMINOTRANSFERASE, MITOCHONDRIAL"/>
    <property type="match status" value="1"/>
</dbReference>
<dbReference type="InterPro" id="IPR004839">
    <property type="entry name" value="Aminotransferase_I/II_large"/>
</dbReference>
<comment type="subunit">
    <text evidence="3">Homodimer.</text>
</comment>
<dbReference type="PANTHER" id="PTHR11879">
    <property type="entry name" value="ASPARTATE AMINOTRANSFERASE"/>
    <property type="match status" value="1"/>
</dbReference>
<evidence type="ECO:0000256" key="4">
    <source>
        <dbReference type="ARBA" id="ARBA00022576"/>
    </source>
</evidence>
<feature type="domain" description="Aminotransferase class I/classII large" evidence="7">
    <location>
        <begin position="27"/>
        <end position="237"/>
    </location>
</feature>
<dbReference type="STRING" id="564137.SAMN04488238_103105"/>